<evidence type="ECO:0000256" key="1">
    <source>
        <dbReference type="SAM" id="SignalP"/>
    </source>
</evidence>
<accession>A0ABV8DFX7</accession>
<dbReference type="EMBL" id="JBHSAJ010000066">
    <property type="protein sequence ID" value="MFC3937364.1"/>
    <property type="molecule type" value="Genomic_DNA"/>
</dbReference>
<gene>
    <name evidence="2" type="ORF">ACFOW3_22310</name>
</gene>
<keyword evidence="3" id="KW-1185">Reference proteome</keyword>
<dbReference type="RefSeq" id="WP_055398940.1">
    <property type="nucleotide sequence ID" value="NZ_JAMXAX010000120.1"/>
</dbReference>
<keyword evidence="1" id="KW-0732">Signal</keyword>
<sequence length="195" mass="20924">MLKNSIISLGFICATGFAHADLKNISAGGVHSATNLEAIACTIAGYDGASYRGTKVLYIFAESMGNGRDPMLKVSSLKYNYVMQNDDWEEEYYVNGSARTPVSASLYSSFLRTPKRATDAAVIYFADPGEAVCAFTKEYANDGNLYQVQISITDVTAAITGAGIRSSANDAAVDPNGMLRADLNQLMDIQANTEK</sequence>
<name>A0ABV8DFX7_9BURK</name>
<evidence type="ECO:0000313" key="2">
    <source>
        <dbReference type="EMBL" id="MFC3937364.1"/>
    </source>
</evidence>
<dbReference type="Proteomes" id="UP001595693">
    <property type="component" value="Unassembled WGS sequence"/>
</dbReference>
<protein>
    <recommendedName>
        <fullName evidence="4">Type VI secretion system tube protein Hcp</fullName>
    </recommendedName>
</protein>
<feature type="chain" id="PRO_5046202192" description="Type VI secretion system tube protein Hcp" evidence="1">
    <location>
        <begin position="21"/>
        <end position="195"/>
    </location>
</feature>
<evidence type="ECO:0008006" key="4">
    <source>
        <dbReference type="Google" id="ProtNLM"/>
    </source>
</evidence>
<reference evidence="3" key="1">
    <citation type="journal article" date="2019" name="Int. J. Syst. Evol. Microbiol.">
        <title>The Global Catalogue of Microorganisms (GCM) 10K type strain sequencing project: providing services to taxonomists for standard genome sequencing and annotation.</title>
        <authorList>
            <consortium name="The Broad Institute Genomics Platform"/>
            <consortium name="The Broad Institute Genome Sequencing Center for Infectious Disease"/>
            <person name="Wu L."/>
            <person name="Ma J."/>
        </authorList>
    </citation>
    <scope>NUCLEOTIDE SEQUENCE [LARGE SCALE GENOMIC DNA]</scope>
    <source>
        <strain evidence="3">CCUG 2113</strain>
    </source>
</reference>
<evidence type="ECO:0000313" key="3">
    <source>
        <dbReference type="Proteomes" id="UP001595693"/>
    </source>
</evidence>
<organism evidence="2 3">
    <name type="scientific">Acidovorax facilis</name>
    <dbReference type="NCBI Taxonomy" id="12917"/>
    <lineage>
        <taxon>Bacteria</taxon>
        <taxon>Pseudomonadati</taxon>
        <taxon>Pseudomonadota</taxon>
        <taxon>Betaproteobacteria</taxon>
        <taxon>Burkholderiales</taxon>
        <taxon>Comamonadaceae</taxon>
        <taxon>Acidovorax</taxon>
    </lineage>
</organism>
<proteinExistence type="predicted"/>
<feature type="signal peptide" evidence="1">
    <location>
        <begin position="1"/>
        <end position="20"/>
    </location>
</feature>
<comment type="caution">
    <text evidence="2">The sequence shown here is derived from an EMBL/GenBank/DDBJ whole genome shotgun (WGS) entry which is preliminary data.</text>
</comment>